<feature type="region of interest" description="Disordered" evidence="1">
    <location>
        <begin position="332"/>
        <end position="383"/>
    </location>
</feature>
<sequence length="473" mass="53138">MSMTHSTPYALSSSNIEHYRLTVVQNFLQDQDQEPFDDAINAARHRTLLSTGLIADPNHPDLLTPAPTPEPDDVKKKLMKSPKRIKSRNSGALRRSSRRSLKDEVAENHMTDPRTAQSIVTYNSKFIMRVMMDIFGIQNIEEDVPKLQLPNAASYGLVTPESTPSRDSEDSRATPYPDHSPPRLDWRHPVNTPYNLSVRDATLQVIEERVARGELSVGRGISLLRRPTLERLWKLRFDAWARIWRRAADESVNESYINYPQTQDAAMDEDEDTFGEFDNSTETVIPEHQLPLEPSFHDALPPTPSPACRTHIPHRNLPLARRIFHDLQRESTPFDERDAPPSEDYNPHTFSNDTPPASPAPHIYSPQTDPSASQISQAPREFDAAASYTSQVSRVSHSSHVSRPFEPQTPRTEDDVAVQKEMNIFTRKLGAVLHVFGRIGDGVVGAIHSTERDIKDGTFPGSSGGGPTPESRR</sequence>
<evidence type="ECO:0000256" key="1">
    <source>
        <dbReference type="SAM" id="MobiDB-lite"/>
    </source>
</evidence>
<organism evidence="2 3">
    <name type="scientific">Sistotremastrum suecicum HHB10207 ss-3</name>
    <dbReference type="NCBI Taxonomy" id="1314776"/>
    <lineage>
        <taxon>Eukaryota</taxon>
        <taxon>Fungi</taxon>
        <taxon>Dikarya</taxon>
        <taxon>Basidiomycota</taxon>
        <taxon>Agaricomycotina</taxon>
        <taxon>Agaricomycetes</taxon>
        <taxon>Sistotremastrales</taxon>
        <taxon>Sistotremastraceae</taxon>
        <taxon>Sistotremastrum</taxon>
    </lineage>
</organism>
<evidence type="ECO:0000313" key="3">
    <source>
        <dbReference type="Proteomes" id="UP000076798"/>
    </source>
</evidence>
<feature type="region of interest" description="Disordered" evidence="1">
    <location>
        <begin position="157"/>
        <end position="188"/>
    </location>
</feature>
<proteinExistence type="predicted"/>
<evidence type="ECO:0000313" key="2">
    <source>
        <dbReference type="EMBL" id="KZT34172.1"/>
    </source>
</evidence>
<gene>
    <name evidence="2" type="ORF">SISSUDRAFT_312131</name>
</gene>
<dbReference type="Proteomes" id="UP000076798">
    <property type="component" value="Unassembled WGS sequence"/>
</dbReference>
<feature type="compositionally biased region" description="Polar residues" evidence="1">
    <location>
        <begin position="365"/>
        <end position="377"/>
    </location>
</feature>
<protein>
    <submittedName>
        <fullName evidence="2">Uncharacterized protein</fullName>
    </submittedName>
</protein>
<reference evidence="2 3" key="1">
    <citation type="journal article" date="2016" name="Mol. Biol. Evol.">
        <title>Comparative Genomics of Early-Diverging Mushroom-Forming Fungi Provides Insights into the Origins of Lignocellulose Decay Capabilities.</title>
        <authorList>
            <person name="Nagy L.G."/>
            <person name="Riley R."/>
            <person name="Tritt A."/>
            <person name="Adam C."/>
            <person name="Daum C."/>
            <person name="Floudas D."/>
            <person name="Sun H."/>
            <person name="Yadav J.S."/>
            <person name="Pangilinan J."/>
            <person name="Larsson K.H."/>
            <person name="Matsuura K."/>
            <person name="Barry K."/>
            <person name="Labutti K."/>
            <person name="Kuo R."/>
            <person name="Ohm R.A."/>
            <person name="Bhattacharya S.S."/>
            <person name="Shirouzu T."/>
            <person name="Yoshinaga Y."/>
            <person name="Martin F.M."/>
            <person name="Grigoriev I.V."/>
            <person name="Hibbett D.S."/>
        </authorList>
    </citation>
    <scope>NUCLEOTIDE SEQUENCE [LARGE SCALE GENOMIC DNA]</scope>
    <source>
        <strain evidence="2 3">HHB10207 ss-3</strain>
    </source>
</reference>
<feature type="region of interest" description="Disordered" evidence="1">
    <location>
        <begin position="453"/>
        <end position="473"/>
    </location>
</feature>
<feature type="compositionally biased region" description="Basic and acidic residues" evidence="1">
    <location>
        <begin position="100"/>
        <end position="112"/>
    </location>
</feature>
<accession>A0A165ZCQ2</accession>
<feature type="compositionally biased region" description="Basic residues" evidence="1">
    <location>
        <begin position="77"/>
        <end position="87"/>
    </location>
</feature>
<name>A0A165ZCQ2_9AGAM</name>
<dbReference type="AlphaFoldDB" id="A0A165ZCQ2"/>
<feature type="region of interest" description="Disordered" evidence="1">
    <location>
        <begin position="394"/>
        <end position="413"/>
    </location>
</feature>
<dbReference type="EMBL" id="KV428196">
    <property type="protein sequence ID" value="KZT34172.1"/>
    <property type="molecule type" value="Genomic_DNA"/>
</dbReference>
<keyword evidence="3" id="KW-1185">Reference proteome</keyword>
<feature type="region of interest" description="Disordered" evidence="1">
    <location>
        <begin position="56"/>
        <end position="112"/>
    </location>
</feature>